<dbReference type="GeneID" id="65084071"/>
<comment type="caution">
    <text evidence="2">The sequence shown here is derived from an EMBL/GenBank/DDBJ whole genome shotgun (WGS) entry which is preliminary data.</text>
</comment>
<name>A0A1L7T052_FUSMA</name>
<dbReference type="Proteomes" id="UP000184255">
    <property type="component" value="Unassembled WGS sequence"/>
</dbReference>
<sequence length="139" mass="15884">MELTTICLTALIIGFLLIGNSPIQMPPEAWGYTLATVFFAVIGGASFFGQIIHTAFPELQKTHDTPGDYFEHLSRVFYYGRGKFRFGICCNQEGHCIPCIDLQNEENEHIQAFLRARHHRLDMRMKEASAKKEERGVNY</sequence>
<dbReference type="EMBL" id="FCQH01000003">
    <property type="protein sequence ID" value="CVK88627.1"/>
    <property type="molecule type" value="Genomic_DNA"/>
</dbReference>
<keyword evidence="1" id="KW-0812">Transmembrane</keyword>
<reference evidence="3" key="1">
    <citation type="journal article" date="2016" name="Genome Biol. Evol.">
        <title>Comparative 'omics' of the Fusarium fujikuroi species complex highlights differences in genetic potential and metabolite synthesis.</title>
        <authorList>
            <person name="Niehaus E.-M."/>
            <person name="Muensterkoetter M."/>
            <person name="Proctor R.H."/>
            <person name="Brown D.W."/>
            <person name="Sharon A."/>
            <person name="Idan Y."/>
            <person name="Oren-Young L."/>
            <person name="Sieber C.M."/>
            <person name="Novak O."/>
            <person name="Pencik A."/>
            <person name="Tarkowska D."/>
            <person name="Hromadova K."/>
            <person name="Freeman S."/>
            <person name="Maymon M."/>
            <person name="Elazar M."/>
            <person name="Youssef S.A."/>
            <person name="El-Shabrawy E.S.M."/>
            <person name="Shalaby A.B.A."/>
            <person name="Houterman P."/>
            <person name="Brock N.L."/>
            <person name="Burkhardt I."/>
            <person name="Tsavkelova E.A."/>
            <person name="Dickschat J.S."/>
            <person name="Galuszka P."/>
            <person name="Gueldener U."/>
            <person name="Tudzynski B."/>
        </authorList>
    </citation>
    <scope>NUCLEOTIDE SEQUENCE [LARGE SCALE GENOMIC DNA]</scope>
    <source>
        <strain evidence="3">MRC7560</strain>
    </source>
</reference>
<dbReference type="AlphaFoldDB" id="A0A1L7T052"/>
<proteinExistence type="predicted"/>
<evidence type="ECO:0000313" key="3">
    <source>
        <dbReference type="Proteomes" id="UP000184255"/>
    </source>
</evidence>
<evidence type="ECO:0000313" key="2">
    <source>
        <dbReference type="EMBL" id="CVK88627.1"/>
    </source>
</evidence>
<organism evidence="2 3">
    <name type="scientific">Fusarium mangiferae</name>
    <name type="common">Mango malformation disease fungus</name>
    <dbReference type="NCBI Taxonomy" id="192010"/>
    <lineage>
        <taxon>Eukaryota</taxon>
        <taxon>Fungi</taxon>
        <taxon>Dikarya</taxon>
        <taxon>Ascomycota</taxon>
        <taxon>Pezizomycotina</taxon>
        <taxon>Sordariomycetes</taxon>
        <taxon>Hypocreomycetidae</taxon>
        <taxon>Hypocreales</taxon>
        <taxon>Nectriaceae</taxon>
        <taxon>Fusarium</taxon>
        <taxon>Fusarium fujikuroi species complex</taxon>
    </lineage>
</organism>
<keyword evidence="1" id="KW-0472">Membrane</keyword>
<protein>
    <submittedName>
        <fullName evidence="2">Uncharacterized protein</fullName>
    </submittedName>
</protein>
<dbReference type="VEuPathDB" id="FungiDB:FMAN_04803"/>
<feature type="transmembrane region" description="Helical" evidence="1">
    <location>
        <begin position="29"/>
        <end position="52"/>
    </location>
</feature>
<keyword evidence="1" id="KW-1133">Transmembrane helix</keyword>
<gene>
    <name evidence="2" type="ORF">FMAN_04803</name>
</gene>
<dbReference type="RefSeq" id="XP_041679309.1">
    <property type="nucleotide sequence ID" value="XM_041828447.1"/>
</dbReference>
<accession>A0A1L7T052</accession>
<evidence type="ECO:0000256" key="1">
    <source>
        <dbReference type="SAM" id="Phobius"/>
    </source>
</evidence>
<keyword evidence="3" id="KW-1185">Reference proteome</keyword>